<name>A0A8S5RJ49_9VIRU</name>
<evidence type="ECO:0000259" key="1">
    <source>
        <dbReference type="Pfam" id="PF08279"/>
    </source>
</evidence>
<feature type="domain" description="Helix-turn-helix type 11" evidence="1">
    <location>
        <begin position="36"/>
        <end position="61"/>
    </location>
</feature>
<reference evidence="2" key="1">
    <citation type="journal article" date="2021" name="Proc. Natl. Acad. Sci. U.S.A.">
        <title>A Catalog of Tens of Thousands of Viruses from Human Metagenomes Reveals Hidden Associations with Chronic Diseases.</title>
        <authorList>
            <person name="Tisza M.J."/>
            <person name="Buck C.B."/>
        </authorList>
    </citation>
    <scope>NUCLEOTIDE SEQUENCE</scope>
    <source>
        <strain evidence="2">CtHG14</strain>
    </source>
</reference>
<dbReference type="InterPro" id="IPR036388">
    <property type="entry name" value="WH-like_DNA-bd_sf"/>
</dbReference>
<sequence>MKLHKLTQSKLDDYKLRSNFTDDEEITFDMLSKGKSISEIATRLSVSTRTVDRRIADIKSKINQL</sequence>
<dbReference type="GO" id="GO:0006355">
    <property type="term" value="P:regulation of DNA-templated transcription"/>
    <property type="evidence" value="ECO:0007669"/>
    <property type="project" value="InterPro"/>
</dbReference>
<protein>
    <recommendedName>
        <fullName evidence="1">Helix-turn-helix type 11 domain-containing protein</fullName>
    </recommendedName>
</protein>
<proteinExistence type="predicted"/>
<dbReference type="PRINTS" id="PR00038">
    <property type="entry name" value="HTHLUXR"/>
</dbReference>
<dbReference type="SUPFAM" id="SSF46894">
    <property type="entry name" value="C-terminal effector domain of the bipartite response regulators"/>
    <property type="match status" value="1"/>
</dbReference>
<organism evidence="2">
    <name type="scientific">virus sp. ctHG14</name>
    <dbReference type="NCBI Taxonomy" id="2827626"/>
    <lineage>
        <taxon>Viruses</taxon>
    </lineage>
</organism>
<dbReference type="EMBL" id="BK059106">
    <property type="protein sequence ID" value="DAE31195.1"/>
    <property type="molecule type" value="Genomic_DNA"/>
</dbReference>
<dbReference type="InterPro" id="IPR000792">
    <property type="entry name" value="Tscrpt_reg_LuxR_C"/>
</dbReference>
<dbReference type="GO" id="GO:0003677">
    <property type="term" value="F:DNA binding"/>
    <property type="evidence" value="ECO:0007669"/>
    <property type="project" value="InterPro"/>
</dbReference>
<dbReference type="Pfam" id="PF08279">
    <property type="entry name" value="HTH_11"/>
    <property type="match status" value="1"/>
</dbReference>
<evidence type="ECO:0000313" key="2">
    <source>
        <dbReference type="EMBL" id="DAE31195.1"/>
    </source>
</evidence>
<dbReference type="InterPro" id="IPR013196">
    <property type="entry name" value="HTH_11"/>
</dbReference>
<accession>A0A8S5RJ49</accession>
<dbReference type="InterPro" id="IPR016032">
    <property type="entry name" value="Sig_transdc_resp-reg_C-effctor"/>
</dbReference>
<dbReference type="Gene3D" id="1.10.10.10">
    <property type="entry name" value="Winged helix-like DNA-binding domain superfamily/Winged helix DNA-binding domain"/>
    <property type="match status" value="1"/>
</dbReference>